<reference evidence="1 2" key="1">
    <citation type="journal article" date="2012" name="Genome Biol.">
        <title>Genome and low-iron response of an oceanic diatom adapted to chronic iron limitation.</title>
        <authorList>
            <person name="Lommer M."/>
            <person name="Specht M."/>
            <person name="Roy A.S."/>
            <person name="Kraemer L."/>
            <person name="Andreson R."/>
            <person name="Gutowska M.A."/>
            <person name="Wolf J."/>
            <person name="Bergner S.V."/>
            <person name="Schilhabel M.B."/>
            <person name="Klostermeier U.C."/>
            <person name="Beiko R.G."/>
            <person name="Rosenstiel P."/>
            <person name="Hippler M."/>
            <person name="Laroche J."/>
        </authorList>
    </citation>
    <scope>NUCLEOTIDE SEQUENCE [LARGE SCALE GENOMIC DNA]</scope>
    <source>
        <strain evidence="1 2">CCMP1005</strain>
    </source>
</reference>
<comment type="caution">
    <text evidence="1">The sequence shown here is derived from an EMBL/GenBank/DDBJ whole genome shotgun (WGS) entry which is preliminary data.</text>
</comment>
<keyword evidence="2" id="KW-1185">Reference proteome</keyword>
<dbReference type="Proteomes" id="UP000266841">
    <property type="component" value="Unassembled WGS sequence"/>
</dbReference>
<evidence type="ECO:0000313" key="1">
    <source>
        <dbReference type="EMBL" id="EJK69038.1"/>
    </source>
</evidence>
<organism evidence="1 2">
    <name type="scientific">Thalassiosira oceanica</name>
    <name type="common">Marine diatom</name>
    <dbReference type="NCBI Taxonomy" id="159749"/>
    <lineage>
        <taxon>Eukaryota</taxon>
        <taxon>Sar</taxon>
        <taxon>Stramenopiles</taxon>
        <taxon>Ochrophyta</taxon>
        <taxon>Bacillariophyta</taxon>
        <taxon>Coscinodiscophyceae</taxon>
        <taxon>Thalassiosirophycidae</taxon>
        <taxon>Thalassiosirales</taxon>
        <taxon>Thalassiosiraceae</taxon>
        <taxon>Thalassiosira</taxon>
    </lineage>
</organism>
<dbReference type="EMBL" id="AGNL01010536">
    <property type="protein sequence ID" value="EJK69038.1"/>
    <property type="molecule type" value="Genomic_DNA"/>
</dbReference>
<dbReference type="AlphaFoldDB" id="K0SRT6"/>
<evidence type="ECO:0000313" key="2">
    <source>
        <dbReference type="Proteomes" id="UP000266841"/>
    </source>
</evidence>
<sequence length="255" mass="27381">MLSVTALNVTIAKYCTTISVLYVHAAATRVPTSPTEGHFRFACRVSKSKAVVSHKRLRRLRPRLRVGVVWTESRERSECAFVSSRIDPKAKVFGGTEASHCRAKAYDIVRDSTAREVPGCRVSLGNQGGPEDSLLCIGKAPGRNTGITGRWVDLSSSRPRLASAKPPENVHSAALLRGEPRRAQGRVRLGPELPVRALSEGHVLLSVPGLRRGRPAGVHGGRGDADVRADDGDLAAHDGRAVPVHGHVRPDGGLR</sequence>
<name>K0SRT6_THAOC</name>
<protein>
    <submittedName>
        <fullName evidence="1">Uncharacterized protein</fullName>
    </submittedName>
</protein>
<accession>K0SRT6</accession>
<gene>
    <name evidence="1" type="ORF">THAOC_09742</name>
</gene>
<proteinExistence type="predicted"/>